<organism evidence="2 3">
    <name type="scientific">Periconia digitata</name>
    <dbReference type="NCBI Taxonomy" id="1303443"/>
    <lineage>
        <taxon>Eukaryota</taxon>
        <taxon>Fungi</taxon>
        <taxon>Dikarya</taxon>
        <taxon>Ascomycota</taxon>
        <taxon>Pezizomycotina</taxon>
        <taxon>Dothideomycetes</taxon>
        <taxon>Pleosporomycetidae</taxon>
        <taxon>Pleosporales</taxon>
        <taxon>Massarineae</taxon>
        <taxon>Periconiaceae</taxon>
        <taxon>Periconia</taxon>
    </lineage>
</organism>
<protein>
    <submittedName>
        <fullName evidence="2">Uncharacterized protein</fullName>
    </submittedName>
</protein>
<dbReference type="EMBL" id="CAOQHR010000003">
    <property type="protein sequence ID" value="CAI6332611.1"/>
    <property type="molecule type" value="Genomic_DNA"/>
</dbReference>
<keyword evidence="3" id="KW-1185">Reference proteome</keyword>
<feature type="compositionally biased region" description="Basic residues" evidence="1">
    <location>
        <begin position="11"/>
        <end position="21"/>
    </location>
</feature>
<feature type="region of interest" description="Disordered" evidence="1">
    <location>
        <begin position="1"/>
        <end position="23"/>
    </location>
</feature>
<name>A0A9W4UAF3_9PLEO</name>
<evidence type="ECO:0000256" key="1">
    <source>
        <dbReference type="SAM" id="MobiDB-lite"/>
    </source>
</evidence>
<evidence type="ECO:0000313" key="2">
    <source>
        <dbReference type="EMBL" id="CAI6332611.1"/>
    </source>
</evidence>
<proteinExistence type="predicted"/>
<gene>
    <name evidence="2" type="ORF">PDIGIT_LOCUS5637</name>
</gene>
<reference evidence="2" key="1">
    <citation type="submission" date="2023-01" db="EMBL/GenBank/DDBJ databases">
        <authorList>
            <person name="Van Ghelder C."/>
            <person name="Rancurel C."/>
        </authorList>
    </citation>
    <scope>NUCLEOTIDE SEQUENCE</scope>
    <source>
        <strain evidence="2">CNCM I-4278</strain>
    </source>
</reference>
<dbReference type="AlphaFoldDB" id="A0A9W4UAF3"/>
<sequence>MVSSLIPTVRRACHSRPKQRRSRQENLYMRLGDEALRQSQYPGISLYQDSVGWPVCAPPSTKKPAAVTSTHRKLQQKYRVQYSRPGTWVKATPSADGHMSISTTTVYVHCGPIALYAWIFRCYTKNLRSRDFVPH</sequence>
<evidence type="ECO:0000313" key="3">
    <source>
        <dbReference type="Proteomes" id="UP001152607"/>
    </source>
</evidence>
<accession>A0A9W4UAF3</accession>
<comment type="caution">
    <text evidence="2">The sequence shown here is derived from an EMBL/GenBank/DDBJ whole genome shotgun (WGS) entry which is preliminary data.</text>
</comment>
<dbReference type="Proteomes" id="UP001152607">
    <property type="component" value="Unassembled WGS sequence"/>
</dbReference>